<dbReference type="PANTHER" id="PTHR36838">
    <property type="entry name" value="AUXIN EFFLUX CARRIER FAMILY PROTEIN"/>
    <property type="match status" value="1"/>
</dbReference>
<dbReference type="Pfam" id="PF03547">
    <property type="entry name" value="Mem_trans"/>
    <property type="match status" value="1"/>
</dbReference>
<dbReference type="RefSeq" id="WP_121933907.1">
    <property type="nucleotide sequence ID" value="NZ_RDOJ01000004.1"/>
</dbReference>
<dbReference type="EMBL" id="RDOJ01000004">
    <property type="protein sequence ID" value="RLZ11600.1"/>
    <property type="molecule type" value="Genomic_DNA"/>
</dbReference>
<evidence type="ECO:0000256" key="4">
    <source>
        <dbReference type="ARBA" id="ARBA00022692"/>
    </source>
</evidence>
<name>A0A3L9MES8_9FLAO</name>
<feature type="transmembrane region" description="Helical" evidence="7">
    <location>
        <begin position="153"/>
        <end position="176"/>
    </location>
</feature>
<evidence type="ECO:0000256" key="7">
    <source>
        <dbReference type="SAM" id="Phobius"/>
    </source>
</evidence>
<dbReference type="GO" id="GO:0016020">
    <property type="term" value="C:membrane"/>
    <property type="evidence" value="ECO:0007669"/>
    <property type="project" value="UniProtKB-SubCell"/>
</dbReference>
<protein>
    <submittedName>
        <fullName evidence="8">AEC family transporter</fullName>
    </submittedName>
</protein>
<feature type="transmembrane region" description="Helical" evidence="7">
    <location>
        <begin position="253"/>
        <end position="273"/>
    </location>
</feature>
<accession>A0A3L9MES8</accession>
<evidence type="ECO:0000313" key="9">
    <source>
        <dbReference type="Proteomes" id="UP000275348"/>
    </source>
</evidence>
<evidence type="ECO:0000256" key="6">
    <source>
        <dbReference type="ARBA" id="ARBA00023136"/>
    </source>
</evidence>
<feature type="transmembrane region" description="Helical" evidence="7">
    <location>
        <begin position="29"/>
        <end position="48"/>
    </location>
</feature>
<feature type="transmembrane region" description="Helical" evidence="7">
    <location>
        <begin position="88"/>
        <end position="109"/>
    </location>
</feature>
<dbReference type="OrthoDB" id="9786183at2"/>
<proteinExistence type="predicted"/>
<feature type="transmembrane region" description="Helical" evidence="7">
    <location>
        <begin position="55"/>
        <end position="76"/>
    </location>
</feature>
<keyword evidence="4 7" id="KW-0812">Transmembrane</keyword>
<sequence length="305" mass="33962">MSSIILLFLCLFIGLGIKRLPNFPKNTHVVLNQFVLFISLPAMALYHLPEIKLSWDLLFPASVAYIGFLFAALLFIPLGKYFGWSNKLIGCLLLTAGLGNTSFVGIPVIQALYGDEGIKTLIIVDIPGTVVVLSSLGMLTAMSYSKGEKSFKLILIILIKFPPFIAFLVGLAMLMLNIHFTTEIKDVLGKLMATVSPLALVSVGFQLKIERRSKHWKFLALGLFYCLFIWPMFCFLIYCLGFKQDGLPIKVSIMEAAMPPMITGAIVAVQYGLKPRLANMMIGVGIPLSFLTMAIWYVFLEWYLK</sequence>
<keyword evidence="9" id="KW-1185">Reference proteome</keyword>
<keyword evidence="5 7" id="KW-1133">Transmembrane helix</keyword>
<feature type="transmembrane region" description="Helical" evidence="7">
    <location>
        <begin position="219"/>
        <end position="241"/>
    </location>
</feature>
<feature type="transmembrane region" description="Helical" evidence="7">
    <location>
        <begin position="279"/>
        <end position="300"/>
    </location>
</feature>
<keyword evidence="6 7" id="KW-0472">Membrane</keyword>
<keyword evidence="2" id="KW-0813">Transport</keyword>
<keyword evidence="3" id="KW-1003">Cell membrane</keyword>
<evidence type="ECO:0000313" key="8">
    <source>
        <dbReference type="EMBL" id="RLZ11600.1"/>
    </source>
</evidence>
<comment type="caution">
    <text evidence="8">The sequence shown here is derived from an EMBL/GenBank/DDBJ whole genome shotgun (WGS) entry which is preliminary data.</text>
</comment>
<feature type="transmembrane region" description="Helical" evidence="7">
    <location>
        <begin position="121"/>
        <end position="141"/>
    </location>
</feature>
<comment type="subcellular location">
    <subcellularLocation>
        <location evidence="1">Membrane</location>
        <topology evidence="1">Multi-pass membrane protein</topology>
    </subcellularLocation>
</comment>
<gene>
    <name evidence="8" type="ORF">EAH69_04045</name>
</gene>
<evidence type="ECO:0000256" key="1">
    <source>
        <dbReference type="ARBA" id="ARBA00004141"/>
    </source>
</evidence>
<evidence type="ECO:0000256" key="5">
    <source>
        <dbReference type="ARBA" id="ARBA00022989"/>
    </source>
</evidence>
<evidence type="ECO:0000256" key="2">
    <source>
        <dbReference type="ARBA" id="ARBA00022448"/>
    </source>
</evidence>
<dbReference type="Proteomes" id="UP000275348">
    <property type="component" value="Unassembled WGS sequence"/>
</dbReference>
<dbReference type="PANTHER" id="PTHR36838:SF1">
    <property type="entry name" value="SLR1864 PROTEIN"/>
    <property type="match status" value="1"/>
</dbReference>
<dbReference type="InterPro" id="IPR004776">
    <property type="entry name" value="Mem_transp_PIN-like"/>
</dbReference>
<evidence type="ECO:0000256" key="3">
    <source>
        <dbReference type="ARBA" id="ARBA00022475"/>
    </source>
</evidence>
<reference evidence="8 9" key="1">
    <citation type="submission" date="2018-10" db="EMBL/GenBank/DDBJ databases">
        <authorList>
            <person name="Chen X."/>
        </authorList>
    </citation>
    <scope>NUCLEOTIDE SEQUENCE [LARGE SCALE GENOMIC DNA]</scope>
    <source>
        <strain evidence="8 9">YIM 102668</strain>
    </source>
</reference>
<feature type="transmembrane region" description="Helical" evidence="7">
    <location>
        <begin position="188"/>
        <end position="207"/>
    </location>
</feature>
<dbReference type="AlphaFoldDB" id="A0A3L9MES8"/>
<dbReference type="GO" id="GO:0055085">
    <property type="term" value="P:transmembrane transport"/>
    <property type="evidence" value="ECO:0007669"/>
    <property type="project" value="InterPro"/>
</dbReference>
<organism evidence="8 9">
    <name type="scientific">Faecalibacter macacae</name>
    <dbReference type="NCBI Taxonomy" id="1859289"/>
    <lineage>
        <taxon>Bacteria</taxon>
        <taxon>Pseudomonadati</taxon>
        <taxon>Bacteroidota</taxon>
        <taxon>Flavobacteriia</taxon>
        <taxon>Flavobacteriales</taxon>
        <taxon>Weeksellaceae</taxon>
        <taxon>Faecalibacter</taxon>
    </lineage>
</organism>